<comment type="caution">
    <text evidence="1">The sequence shown here is derived from an EMBL/GenBank/DDBJ whole genome shotgun (WGS) entry which is preliminary data.</text>
</comment>
<name>A0ACC2W1Z9_9TREE</name>
<organism evidence="1 2">
    <name type="scientific">Naganishia friedmannii</name>
    <dbReference type="NCBI Taxonomy" id="89922"/>
    <lineage>
        <taxon>Eukaryota</taxon>
        <taxon>Fungi</taxon>
        <taxon>Dikarya</taxon>
        <taxon>Basidiomycota</taxon>
        <taxon>Agaricomycotina</taxon>
        <taxon>Tremellomycetes</taxon>
        <taxon>Filobasidiales</taxon>
        <taxon>Filobasidiaceae</taxon>
        <taxon>Naganishia</taxon>
    </lineage>
</organism>
<protein>
    <submittedName>
        <fullName evidence="1">Uncharacterized protein</fullName>
    </submittedName>
</protein>
<accession>A0ACC2W1Z9</accession>
<keyword evidence="2" id="KW-1185">Reference proteome</keyword>
<sequence length="904" mass="98940">MTSPTIDGLPTEQPPPSNPTWTRSARRLSPAWVILAGCVSVLCAYLTISSYLQNQVDLGAWGCRMSWMSPNYVRLDGPSGLELKGLNAKYALWLYREGGLQTDLTPTGTPVLFIPGNAGSFKQVRSIASSAAHQYHERLGDHESSAGTAGTIANPADWKELDFFATDFNEEFSAFHSRTLEDQSFYVSHAIQYILDLYPAQSPAPQSIILVGHSMGGIVARHAVTRLKDPSVSAIITMSTPHLIPPVTFERGMQDVYDHMDAFWKAGQLARSSKKGHPLPVLVSICGGTADTQISSDSCALEPQTIERAATPASPGNSTDRGTFAVFTTGMEGIWTGVDHQAMVWCDQVRRMVATTLLDMSTVSQDQSASSTALSRVKVTEIARRRFLGERDAQQLHPKPVDHASVNLRGAVSLVADSPNFRHPGPEETALVAQVPSNATRLQIIGDMRVNGVGRTGGSDMSIFMQAVDPQRPGHHTYRGIPLTGIRVLPKSAPFSGALQREGFPLPGEGVKDEDFMLYVEAELKHELGKEQKIVVRLSGAAWGAIAFVTPKSESPVRNGWKPIRQSHTFDSVSDNALILHELRLHRSARCTHSESILFSPIVEHVSHSNPATHESRFYPQAAEDIKVHTHTSAAPYIKEPASGVSRRGMTVNLWQDPRDACGARNVTVRVDWIGSFGLMVMRYRMTILAWTMGIAALVAAIQFRHYRLTVVNFILYTLTRILRVGLGWTGILRFPRSLDAQQHFHPRHAVSVIVLVLLVKLLVPHQLAFIVGFIVHLLSTSTAEVSKVSRHVLLGRTFDADAAQIQSSNTSCLNLYRTLLVFLFMLVPANAAVLFVWVRNLLVLFDKPSGTSPSVSRAPGASSVIRQSTMLGGRDHAIWQIVAVLVIVEACSAGKMPDVSVKL</sequence>
<proteinExistence type="predicted"/>
<evidence type="ECO:0000313" key="2">
    <source>
        <dbReference type="Proteomes" id="UP001227268"/>
    </source>
</evidence>
<dbReference type="EMBL" id="JASBWT010000004">
    <property type="protein sequence ID" value="KAJ9105254.1"/>
    <property type="molecule type" value="Genomic_DNA"/>
</dbReference>
<gene>
    <name evidence="1" type="ORF">QFC21_001620</name>
</gene>
<evidence type="ECO:0000313" key="1">
    <source>
        <dbReference type="EMBL" id="KAJ9105254.1"/>
    </source>
</evidence>
<reference evidence="1" key="1">
    <citation type="submission" date="2023-04" db="EMBL/GenBank/DDBJ databases">
        <title>Draft Genome sequencing of Naganishia species isolated from polar environments using Oxford Nanopore Technology.</title>
        <authorList>
            <person name="Leo P."/>
            <person name="Venkateswaran K."/>
        </authorList>
    </citation>
    <scope>NUCLEOTIDE SEQUENCE</scope>
    <source>
        <strain evidence="1">MNA-CCFEE 5423</strain>
    </source>
</reference>
<dbReference type="Proteomes" id="UP001227268">
    <property type="component" value="Unassembled WGS sequence"/>
</dbReference>